<dbReference type="SUPFAM" id="SSF118116">
    <property type="entry name" value="DNA mismatch repair protein MutL"/>
    <property type="match status" value="1"/>
</dbReference>
<evidence type="ECO:0000313" key="1">
    <source>
        <dbReference type="EMBL" id="MPN37273.1"/>
    </source>
</evidence>
<sequence>MIANDNVLRIDAVPEGLKETQVMKFMENLFDILEYKTEDEFMNFYRNQWNKIQSKSRFDFLYKMDAEQVIKDFTELGFPEYLPNGKRCFIEIPLEELKNKF</sequence>
<dbReference type="InterPro" id="IPR037198">
    <property type="entry name" value="MutL_C_sf"/>
</dbReference>
<organism evidence="1">
    <name type="scientific">bioreactor metagenome</name>
    <dbReference type="NCBI Taxonomy" id="1076179"/>
    <lineage>
        <taxon>unclassified sequences</taxon>
        <taxon>metagenomes</taxon>
        <taxon>ecological metagenomes</taxon>
    </lineage>
</organism>
<proteinExistence type="predicted"/>
<dbReference type="EMBL" id="VSSQ01091823">
    <property type="protein sequence ID" value="MPN37273.1"/>
    <property type="molecule type" value="Genomic_DNA"/>
</dbReference>
<gene>
    <name evidence="1" type="ORF">SDC9_184789</name>
</gene>
<reference evidence="1" key="1">
    <citation type="submission" date="2019-08" db="EMBL/GenBank/DDBJ databases">
        <authorList>
            <person name="Kucharzyk K."/>
            <person name="Murdoch R.W."/>
            <person name="Higgins S."/>
            <person name="Loffler F."/>
        </authorList>
    </citation>
    <scope>NUCLEOTIDE SEQUENCE</scope>
</reference>
<protein>
    <recommendedName>
        <fullName evidence="2">DNA mismatch repair protein MutL</fullName>
    </recommendedName>
</protein>
<name>A0A645HPH8_9ZZZZ</name>
<comment type="caution">
    <text evidence="1">The sequence shown here is derived from an EMBL/GenBank/DDBJ whole genome shotgun (WGS) entry which is preliminary data.</text>
</comment>
<accession>A0A645HPH8</accession>
<evidence type="ECO:0008006" key="2">
    <source>
        <dbReference type="Google" id="ProtNLM"/>
    </source>
</evidence>
<dbReference type="AlphaFoldDB" id="A0A645HPH8"/>